<gene>
    <name evidence="1" type="ORF">EV667_0556</name>
</gene>
<reference evidence="1 2" key="1">
    <citation type="submission" date="2019-03" db="EMBL/GenBank/DDBJ databases">
        <title>Genomic Encyclopedia of Type Strains, Phase IV (KMG-IV): sequencing the most valuable type-strain genomes for metagenomic binning, comparative biology and taxonomic classification.</title>
        <authorList>
            <person name="Goeker M."/>
        </authorList>
    </citation>
    <scope>NUCLEOTIDE SEQUENCE [LARGE SCALE GENOMIC DNA]</scope>
    <source>
        <strain evidence="1 2">DSM 101</strain>
    </source>
</reference>
<dbReference type="RefSeq" id="WP_131833794.1">
    <property type="nucleotide sequence ID" value="NZ_SMFY01000001.1"/>
</dbReference>
<comment type="caution">
    <text evidence="1">The sequence shown here is derived from an EMBL/GenBank/DDBJ whole genome shotgun (WGS) entry which is preliminary data.</text>
</comment>
<accession>A0A4V2PJZ5</accession>
<evidence type="ECO:0000313" key="2">
    <source>
        <dbReference type="Proteomes" id="UP000295030"/>
    </source>
</evidence>
<organism evidence="1 2">
    <name type="scientific">Ancylobacter aquaticus</name>
    <dbReference type="NCBI Taxonomy" id="100"/>
    <lineage>
        <taxon>Bacteria</taxon>
        <taxon>Pseudomonadati</taxon>
        <taxon>Pseudomonadota</taxon>
        <taxon>Alphaproteobacteria</taxon>
        <taxon>Hyphomicrobiales</taxon>
        <taxon>Xanthobacteraceae</taxon>
        <taxon>Ancylobacter</taxon>
    </lineage>
</organism>
<protein>
    <submittedName>
        <fullName evidence="1">Uncharacterized protein</fullName>
    </submittedName>
</protein>
<name>A0A4V2PJZ5_ANCAQ</name>
<dbReference type="OrthoDB" id="8452742at2"/>
<keyword evidence="2" id="KW-1185">Reference proteome</keyword>
<evidence type="ECO:0000313" key="1">
    <source>
        <dbReference type="EMBL" id="TCK30466.1"/>
    </source>
</evidence>
<dbReference type="AlphaFoldDB" id="A0A4V2PJZ5"/>
<proteinExistence type="predicted"/>
<sequence>MAEFWVYENLTHGYARVHRRSCCMCNNGRGVHADGSGPSGRWHAADTREQALVLAQQLGQPAIADCAICAS</sequence>
<dbReference type="EMBL" id="SMFY01000001">
    <property type="protein sequence ID" value="TCK30466.1"/>
    <property type="molecule type" value="Genomic_DNA"/>
</dbReference>
<dbReference type="Proteomes" id="UP000295030">
    <property type="component" value="Unassembled WGS sequence"/>
</dbReference>